<comment type="function">
    <text evidence="5">Member of a network of 50S ribosomal subunit biogenesis factors which assembles along the 30S-50S interface, preventing incorrect 23S rRNA structures from forming. Promotes peptidyl transferase center (PTC) maturation.</text>
</comment>
<dbReference type="GO" id="GO:0005829">
    <property type="term" value="C:cytosol"/>
    <property type="evidence" value="ECO:0007669"/>
    <property type="project" value="TreeGrafter"/>
</dbReference>
<dbReference type="STRING" id="349521.HCH_05327"/>
<comment type="similarity">
    <text evidence="5">Belongs to the DarP family.</text>
</comment>
<dbReference type="GO" id="GO:0043022">
    <property type="term" value="F:ribosome binding"/>
    <property type="evidence" value="ECO:0007669"/>
    <property type="project" value="UniProtKB-UniRule"/>
</dbReference>
<dbReference type="SUPFAM" id="SSF158710">
    <property type="entry name" value="PSPTO4464-like"/>
    <property type="match status" value="1"/>
</dbReference>
<dbReference type="HOGENOM" id="CLU_106757_3_0_6"/>
<reference evidence="7 8" key="1">
    <citation type="journal article" date="2005" name="Nucleic Acids Res.">
        <title>Genomic blueprint of Hahella chejuensis, a marine microbe producing an algicidal agent.</title>
        <authorList>
            <person name="Jeong H."/>
            <person name="Yim J.H."/>
            <person name="Lee C."/>
            <person name="Choi S.-H."/>
            <person name="Park Y.K."/>
            <person name="Yoon S.H."/>
            <person name="Hur C.-G."/>
            <person name="Kang H.-Y."/>
            <person name="Kim D."/>
            <person name="Lee H.H."/>
            <person name="Park K.H."/>
            <person name="Park S.-H."/>
            <person name="Park H.-S."/>
            <person name="Lee H.K."/>
            <person name="Oh T.K."/>
            <person name="Kim J.F."/>
        </authorList>
    </citation>
    <scope>NUCLEOTIDE SEQUENCE [LARGE SCALE GENOMIC DNA]</scope>
    <source>
        <strain evidence="7 8">KCTC 2396</strain>
    </source>
</reference>
<evidence type="ECO:0000256" key="2">
    <source>
        <dbReference type="ARBA" id="ARBA00022517"/>
    </source>
</evidence>
<dbReference type="eggNOG" id="COG3028">
    <property type="taxonomic scope" value="Bacteria"/>
</dbReference>
<evidence type="ECO:0000313" key="8">
    <source>
        <dbReference type="Proteomes" id="UP000000238"/>
    </source>
</evidence>
<sequence length="179" mass="21149">MNHSHHDDEFEDDYYDEEDLPPSKSSRKRAMEALQKLGKQLTELRADQLSQIPLTDRLHEAIHAYNKIGSHEAKRRQLQFIGKLMRDMDEEEVRSFIDKFDQGSVQQTAEHHRLERWRESLISEGDQAVTEFMNQYPNTEAQHLRQLIRAAQKDITENKNRGAAKKLYRYLKEIVDDAE</sequence>
<feature type="region of interest" description="Disordered" evidence="6">
    <location>
        <begin position="1"/>
        <end position="30"/>
    </location>
</feature>
<dbReference type="InterPro" id="IPR006839">
    <property type="entry name" value="DarP"/>
</dbReference>
<evidence type="ECO:0000256" key="5">
    <source>
        <dbReference type="HAMAP-Rule" id="MF_00765"/>
    </source>
</evidence>
<keyword evidence="2 5" id="KW-0690">Ribosome biogenesis</keyword>
<evidence type="ECO:0000256" key="6">
    <source>
        <dbReference type="SAM" id="MobiDB-lite"/>
    </source>
</evidence>
<organism evidence="7 8">
    <name type="scientific">Hahella chejuensis (strain KCTC 2396)</name>
    <dbReference type="NCBI Taxonomy" id="349521"/>
    <lineage>
        <taxon>Bacteria</taxon>
        <taxon>Pseudomonadati</taxon>
        <taxon>Pseudomonadota</taxon>
        <taxon>Gammaproteobacteria</taxon>
        <taxon>Oceanospirillales</taxon>
        <taxon>Hahellaceae</taxon>
        <taxon>Hahella</taxon>
    </lineage>
</organism>
<dbReference type="RefSeq" id="WP_011399063.1">
    <property type="nucleotide sequence ID" value="NC_007645.1"/>
</dbReference>
<name>Q2SBH5_HAHCH</name>
<proteinExistence type="inferred from homology"/>
<dbReference type="KEGG" id="hch:HCH_05327"/>
<keyword evidence="4 5" id="KW-0694">RNA-binding</keyword>
<dbReference type="AlphaFoldDB" id="Q2SBH5"/>
<dbReference type="OrthoDB" id="5293604at2"/>
<protein>
    <recommendedName>
        <fullName evidence="5">Dual-action ribosomal maturation protein DarP</fullName>
    </recommendedName>
    <alternativeName>
        <fullName evidence="5">Large ribosomal subunit assembly factor DarP</fullName>
    </alternativeName>
</protein>
<evidence type="ECO:0000256" key="3">
    <source>
        <dbReference type="ARBA" id="ARBA00022730"/>
    </source>
</evidence>
<gene>
    <name evidence="5" type="primary">darP</name>
    <name evidence="7" type="ordered locus">HCH_05327</name>
</gene>
<accession>Q2SBH5</accession>
<comment type="subcellular location">
    <subcellularLocation>
        <location evidence="5">Cytoplasm</location>
    </subcellularLocation>
    <text evidence="5">Associates with late stage pre-50S ribosomal subunits.</text>
</comment>
<dbReference type="PIRSF" id="PIRSF016183">
    <property type="entry name" value="UCP016183"/>
    <property type="match status" value="1"/>
</dbReference>
<dbReference type="GO" id="GO:0019843">
    <property type="term" value="F:rRNA binding"/>
    <property type="evidence" value="ECO:0007669"/>
    <property type="project" value="UniProtKB-UniRule"/>
</dbReference>
<dbReference type="CDD" id="cd16331">
    <property type="entry name" value="YjgA-like"/>
    <property type="match status" value="1"/>
</dbReference>
<dbReference type="HAMAP" id="MF_00765">
    <property type="entry name" value="DarP"/>
    <property type="match status" value="1"/>
</dbReference>
<evidence type="ECO:0000256" key="4">
    <source>
        <dbReference type="ARBA" id="ARBA00022884"/>
    </source>
</evidence>
<keyword evidence="1 5" id="KW-0963">Cytoplasm</keyword>
<feature type="compositionally biased region" description="Acidic residues" evidence="6">
    <location>
        <begin position="9"/>
        <end position="20"/>
    </location>
</feature>
<evidence type="ECO:0000256" key="1">
    <source>
        <dbReference type="ARBA" id="ARBA00022490"/>
    </source>
</evidence>
<evidence type="ECO:0000313" key="7">
    <source>
        <dbReference type="EMBL" id="ABC31999.1"/>
    </source>
</evidence>
<dbReference type="Pfam" id="PF04751">
    <property type="entry name" value="DarP"/>
    <property type="match status" value="1"/>
</dbReference>
<keyword evidence="3 5" id="KW-0699">rRNA-binding</keyword>
<dbReference type="EMBL" id="CP000155">
    <property type="protein sequence ID" value="ABC31999.1"/>
    <property type="molecule type" value="Genomic_DNA"/>
</dbReference>
<keyword evidence="8" id="KW-1185">Reference proteome</keyword>
<dbReference type="Proteomes" id="UP000000238">
    <property type="component" value="Chromosome"/>
</dbReference>
<dbReference type="GO" id="GO:1902626">
    <property type="term" value="P:assembly of large subunit precursor of preribosome"/>
    <property type="evidence" value="ECO:0007669"/>
    <property type="project" value="UniProtKB-UniRule"/>
</dbReference>
<dbReference type="PANTHER" id="PTHR38101">
    <property type="entry name" value="UPF0307 PROTEIN YJGA"/>
    <property type="match status" value="1"/>
</dbReference>
<dbReference type="NCBIfam" id="NF003593">
    <property type="entry name" value="PRK05255.1-1"/>
    <property type="match status" value="1"/>
</dbReference>
<dbReference type="PANTHER" id="PTHR38101:SF1">
    <property type="entry name" value="UPF0307 PROTEIN YJGA"/>
    <property type="match status" value="1"/>
</dbReference>
<dbReference type="Gene3D" id="1.10.60.30">
    <property type="entry name" value="PSPTO4464-like domains"/>
    <property type="match status" value="2"/>
</dbReference>
<dbReference type="InterPro" id="IPR023153">
    <property type="entry name" value="DarP_sf"/>
</dbReference>